<evidence type="ECO:0000313" key="4">
    <source>
        <dbReference type="Proteomes" id="UP000261540"/>
    </source>
</evidence>
<protein>
    <recommendedName>
        <fullName evidence="2">BZIP domain-containing protein</fullName>
    </recommendedName>
</protein>
<dbReference type="FunFam" id="1.20.5.170:FF:000006">
    <property type="entry name" value="fos-related antigen 2 isoform X1"/>
    <property type="match status" value="1"/>
</dbReference>
<dbReference type="GO" id="GO:0005634">
    <property type="term" value="C:nucleus"/>
    <property type="evidence" value="ECO:0007669"/>
    <property type="project" value="TreeGrafter"/>
</dbReference>
<dbReference type="SUPFAM" id="SSF57959">
    <property type="entry name" value="Leucine zipper domain"/>
    <property type="match status" value="1"/>
</dbReference>
<keyword evidence="4" id="KW-1185">Reference proteome</keyword>
<dbReference type="PANTHER" id="PTHR23351:SF58">
    <property type="entry name" value="FOS-LIKE 2, AP-1 TRANSCRIPTION FACTOR SUBUNIT"/>
    <property type="match status" value="1"/>
</dbReference>
<sequence length="326" mass="36078">MIPHRDAGSRPYLYRVAASQSLLRVNPGPPAAALKLESPTCASLYYSDMTVSMPVSSSAFIPTVNAITSSPDLQWMVQPTVITTMPSPRHRMHLYDQPGPLGHTRPGVICSVGVTRGRCKREEQLTPEEEEKRRLRRERNKMAAAKCRSRRKELTDQLQGETEKLEEEKAGLQKEIETLQMERDKLELVLVSHRSICQLPSDDHPQEELSGALPASRTSKAVAVKQEPLDLYDHRALSHKHQLSVIKPTSTEGRVIRVCSPDRSNLHSPAVVSSTPALTAAEPSSAFACPGLPEQDSSWPGSEACSRHPSMQQTLDSLRPPSFMPL</sequence>
<reference evidence="3" key="1">
    <citation type="submission" date="2025-08" db="UniProtKB">
        <authorList>
            <consortium name="Ensembl"/>
        </authorList>
    </citation>
    <scope>IDENTIFICATION</scope>
</reference>
<dbReference type="AlphaFoldDB" id="A0A3B3SZJ4"/>
<dbReference type="Proteomes" id="UP000261540">
    <property type="component" value="Unplaced"/>
</dbReference>
<accession>A0A3B3SZJ4</accession>
<evidence type="ECO:0000313" key="3">
    <source>
        <dbReference type="Ensembl" id="ENSPKIP00000035835.1"/>
    </source>
</evidence>
<dbReference type="Ensembl" id="ENSPKIT00000016774.1">
    <property type="protein sequence ID" value="ENSPKIP00000035835.1"/>
    <property type="gene ID" value="ENSPKIG00000014632.1"/>
</dbReference>
<reference evidence="3" key="2">
    <citation type="submission" date="2025-09" db="UniProtKB">
        <authorList>
            <consortium name="Ensembl"/>
        </authorList>
    </citation>
    <scope>IDENTIFICATION</scope>
</reference>
<organism evidence="3 4">
    <name type="scientific">Paramormyrops kingsleyae</name>
    <dbReference type="NCBI Taxonomy" id="1676925"/>
    <lineage>
        <taxon>Eukaryota</taxon>
        <taxon>Metazoa</taxon>
        <taxon>Chordata</taxon>
        <taxon>Craniata</taxon>
        <taxon>Vertebrata</taxon>
        <taxon>Euteleostomi</taxon>
        <taxon>Actinopterygii</taxon>
        <taxon>Neopterygii</taxon>
        <taxon>Teleostei</taxon>
        <taxon>Osteoglossocephala</taxon>
        <taxon>Osteoglossomorpha</taxon>
        <taxon>Osteoglossiformes</taxon>
        <taxon>Mormyridae</taxon>
        <taxon>Paramormyrops</taxon>
    </lineage>
</organism>
<feature type="region of interest" description="Disordered" evidence="1">
    <location>
        <begin position="290"/>
        <end position="326"/>
    </location>
</feature>
<name>A0A3B3SZJ4_9TELE</name>
<dbReference type="CDD" id="cd14721">
    <property type="entry name" value="bZIP_Fos"/>
    <property type="match status" value="1"/>
</dbReference>
<dbReference type="PANTHER" id="PTHR23351">
    <property type="entry name" value="FOS TRANSCRIPTION FACTOR-RELATED"/>
    <property type="match status" value="1"/>
</dbReference>
<feature type="region of interest" description="Disordered" evidence="1">
    <location>
        <begin position="123"/>
        <end position="143"/>
    </location>
</feature>
<dbReference type="GeneTree" id="ENSGT00940000158876"/>
<dbReference type="InterPro" id="IPR004827">
    <property type="entry name" value="bZIP"/>
</dbReference>
<dbReference type="InterPro" id="IPR046347">
    <property type="entry name" value="bZIP_sf"/>
</dbReference>
<dbReference type="Pfam" id="PF00170">
    <property type="entry name" value="bZIP_1"/>
    <property type="match status" value="1"/>
</dbReference>
<dbReference type="PROSITE" id="PS50217">
    <property type="entry name" value="BZIP"/>
    <property type="match status" value="1"/>
</dbReference>
<feature type="domain" description="BZIP" evidence="2">
    <location>
        <begin position="130"/>
        <end position="193"/>
    </location>
</feature>
<dbReference type="InterPro" id="IPR000837">
    <property type="entry name" value="AP-1"/>
</dbReference>
<dbReference type="GO" id="GO:0000978">
    <property type="term" value="F:RNA polymerase II cis-regulatory region sequence-specific DNA binding"/>
    <property type="evidence" value="ECO:0007669"/>
    <property type="project" value="TreeGrafter"/>
</dbReference>
<evidence type="ECO:0000259" key="2">
    <source>
        <dbReference type="PROSITE" id="PS50217"/>
    </source>
</evidence>
<dbReference type="PRINTS" id="PR00042">
    <property type="entry name" value="LEUZIPPRFOS"/>
</dbReference>
<dbReference type="STRING" id="1676925.ENSPKIP00000035835"/>
<evidence type="ECO:0000256" key="1">
    <source>
        <dbReference type="SAM" id="MobiDB-lite"/>
    </source>
</evidence>
<dbReference type="GO" id="GO:0000981">
    <property type="term" value="F:DNA-binding transcription factor activity, RNA polymerase II-specific"/>
    <property type="evidence" value="ECO:0007669"/>
    <property type="project" value="TreeGrafter"/>
</dbReference>
<dbReference type="SMART" id="SM00338">
    <property type="entry name" value="BRLZ"/>
    <property type="match status" value="1"/>
</dbReference>
<dbReference type="Gene3D" id="1.20.5.170">
    <property type="match status" value="1"/>
</dbReference>
<proteinExistence type="predicted"/>